<keyword evidence="2" id="KW-1185">Reference proteome</keyword>
<dbReference type="Proteomes" id="UP000076796">
    <property type="component" value="Unassembled WGS sequence"/>
</dbReference>
<accession>A0A163M4H0</accession>
<dbReference type="EMBL" id="LWMH01000001">
    <property type="protein sequence ID" value="KZS48733.1"/>
    <property type="molecule type" value="Genomic_DNA"/>
</dbReference>
<dbReference type="STRING" id="59843.A3958_23030"/>
<dbReference type="AlphaFoldDB" id="A0A163M4H0"/>
<evidence type="ECO:0000313" key="1">
    <source>
        <dbReference type="EMBL" id="KZS48733.1"/>
    </source>
</evidence>
<comment type="caution">
    <text evidence="1">The sequence shown here is derived from an EMBL/GenBank/DDBJ whole genome shotgun (WGS) entry which is preliminary data.</text>
</comment>
<dbReference type="Pfam" id="PF13028">
    <property type="entry name" value="DUF3889"/>
    <property type="match status" value="1"/>
</dbReference>
<evidence type="ECO:0000313" key="2">
    <source>
        <dbReference type="Proteomes" id="UP000076796"/>
    </source>
</evidence>
<name>A0A163M4H0_9BACL</name>
<dbReference type="GeneID" id="97555690"/>
<gene>
    <name evidence="1" type="ORF">AWU65_23760</name>
</gene>
<reference evidence="1" key="1">
    <citation type="journal article" date="2016" name="Genome Announc.">
        <title>Draft genomes of two strains of Paenibacillus glucanolyticus with capability to degrade lignocellulose.</title>
        <authorList>
            <person name="Mathews S.L."/>
            <person name="Pawlak J."/>
            <person name="Grunden A.M."/>
        </authorList>
    </citation>
    <scope>NUCLEOTIDE SEQUENCE [LARGE SCALE GENOMIC DNA]</scope>
    <source>
        <strain evidence="1">SLM1</strain>
    </source>
</reference>
<dbReference type="RefSeq" id="WP_063479522.1">
    <property type="nucleotide sequence ID" value="NZ_CP147845.1"/>
</dbReference>
<sequence length="260" mass="29962">MLNSIFLTGILWLGISPGDHQSMEESSINDYQQAILESGAQLVEEAVRTCEVHFGKKILLPPQLPSVSFTHQYGRCYDTQGGLDEHLEIHYQHQHKPENEYTIELYPRKNRQQLNYLSFDETELADHNVAKFYKGPINSIQLLAFEKGDWQYLLTAANQASSAISQQELTEIAQSLTHVVDSKDPAYAKWGNLAVNQTKDHYHMDVIDYLYMGRTTKSSELAEEKFKLWLKKGTREFGVYAIVVFNPTTDQFITIRYEEF</sequence>
<dbReference type="OrthoDB" id="2377048at2"/>
<proteinExistence type="predicted"/>
<evidence type="ECO:0008006" key="3">
    <source>
        <dbReference type="Google" id="ProtNLM"/>
    </source>
</evidence>
<dbReference type="Gene3D" id="3.10.450.390">
    <property type="entry name" value="Protein of unknown function DUF3889"/>
    <property type="match status" value="1"/>
</dbReference>
<organism evidence="1 2">
    <name type="scientific">Paenibacillus glucanolyticus</name>
    <dbReference type="NCBI Taxonomy" id="59843"/>
    <lineage>
        <taxon>Bacteria</taxon>
        <taxon>Bacillati</taxon>
        <taxon>Bacillota</taxon>
        <taxon>Bacilli</taxon>
        <taxon>Bacillales</taxon>
        <taxon>Paenibacillaceae</taxon>
        <taxon>Paenibacillus</taxon>
    </lineage>
</organism>
<protein>
    <recommendedName>
        <fullName evidence="3">DUF3889 domain-containing protein</fullName>
    </recommendedName>
</protein>
<dbReference type="InterPro" id="IPR024987">
    <property type="entry name" value="DUF3889"/>
</dbReference>